<dbReference type="EMBL" id="REGN01001682">
    <property type="protein sequence ID" value="RNA33116.1"/>
    <property type="molecule type" value="Genomic_DNA"/>
</dbReference>
<comment type="caution">
    <text evidence="2">The sequence shown here is derived from an EMBL/GenBank/DDBJ whole genome shotgun (WGS) entry which is preliminary data.</text>
</comment>
<evidence type="ECO:0000256" key="1">
    <source>
        <dbReference type="SAM" id="SignalP"/>
    </source>
</evidence>
<feature type="chain" id="PRO_5017992428" description="Secreted protein" evidence="1">
    <location>
        <begin position="16"/>
        <end position="71"/>
    </location>
</feature>
<gene>
    <name evidence="2" type="ORF">BpHYR1_028047</name>
</gene>
<keyword evidence="3" id="KW-1185">Reference proteome</keyword>
<name>A0A3M7SBE4_BRAPC</name>
<sequence>MSVLLILLNNSVASSIILSSRFPDLAACDSLVSSQGLEMFHVLRGVQRVPWVFLDSRHVVSLSRGNFPILH</sequence>
<evidence type="ECO:0008006" key="4">
    <source>
        <dbReference type="Google" id="ProtNLM"/>
    </source>
</evidence>
<accession>A0A3M7SBE4</accession>
<evidence type="ECO:0000313" key="2">
    <source>
        <dbReference type="EMBL" id="RNA33116.1"/>
    </source>
</evidence>
<reference evidence="2 3" key="1">
    <citation type="journal article" date="2018" name="Sci. Rep.">
        <title>Genomic signatures of local adaptation to the degree of environmental predictability in rotifers.</title>
        <authorList>
            <person name="Franch-Gras L."/>
            <person name="Hahn C."/>
            <person name="Garcia-Roger E.M."/>
            <person name="Carmona M.J."/>
            <person name="Serra M."/>
            <person name="Gomez A."/>
        </authorList>
    </citation>
    <scope>NUCLEOTIDE SEQUENCE [LARGE SCALE GENOMIC DNA]</scope>
    <source>
        <strain evidence="2">HYR1</strain>
    </source>
</reference>
<feature type="signal peptide" evidence="1">
    <location>
        <begin position="1"/>
        <end position="15"/>
    </location>
</feature>
<protein>
    <recommendedName>
        <fullName evidence="4">Secreted protein</fullName>
    </recommendedName>
</protein>
<dbReference type="Proteomes" id="UP000276133">
    <property type="component" value="Unassembled WGS sequence"/>
</dbReference>
<proteinExistence type="predicted"/>
<evidence type="ECO:0000313" key="3">
    <source>
        <dbReference type="Proteomes" id="UP000276133"/>
    </source>
</evidence>
<dbReference type="AlphaFoldDB" id="A0A3M7SBE4"/>
<keyword evidence="1" id="KW-0732">Signal</keyword>
<organism evidence="2 3">
    <name type="scientific">Brachionus plicatilis</name>
    <name type="common">Marine rotifer</name>
    <name type="synonym">Brachionus muelleri</name>
    <dbReference type="NCBI Taxonomy" id="10195"/>
    <lineage>
        <taxon>Eukaryota</taxon>
        <taxon>Metazoa</taxon>
        <taxon>Spiralia</taxon>
        <taxon>Gnathifera</taxon>
        <taxon>Rotifera</taxon>
        <taxon>Eurotatoria</taxon>
        <taxon>Monogononta</taxon>
        <taxon>Pseudotrocha</taxon>
        <taxon>Ploima</taxon>
        <taxon>Brachionidae</taxon>
        <taxon>Brachionus</taxon>
    </lineage>
</organism>